<dbReference type="PROSITE" id="PS51384">
    <property type="entry name" value="FAD_FR"/>
    <property type="match status" value="1"/>
</dbReference>
<feature type="domain" description="Rieske" evidence="6">
    <location>
        <begin position="20"/>
        <end position="125"/>
    </location>
</feature>
<dbReference type="PANTHER" id="PTHR30212:SF2">
    <property type="entry name" value="PROTEIN YIIM"/>
    <property type="match status" value="1"/>
</dbReference>
<dbReference type="Gene3D" id="3.40.50.80">
    <property type="entry name" value="Nucleotide-binding domain of ferredoxin-NADP reductase (FNR) module"/>
    <property type="match status" value="1"/>
</dbReference>
<evidence type="ECO:0000259" key="5">
    <source>
        <dbReference type="PROSITE" id="PS51085"/>
    </source>
</evidence>
<dbReference type="InterPro" id="IPR017927">
    <property type="entry name" value="FAD-bd_FR_type"/>
</dbReference>
<dbReference type="PROSITE" id="PS00197">
    <property type="entry name" value="2FE2S_FER_1"/>
    <property type="match status" value="1"/>
</dbReference>
<keyword evidence="9" id="KW-1185">Reference proteome</keyword>
<evidence type="ECO:0000259" key="6">
    <source>
        <dbReference type="PROSITE" id="PS51296"/>
    </source>
</evidence>
<dbReference type="SUPFAM" id="SSF52343">
    <property type="entry name" value="Ferredoxin reductase-like, C-terminal NADP-linked domain"/>
    <property type="match status" value="1"/>
</dbReference>
<sequence>MASFQRCDEENEMYVDFRQWYPIASSSDLPLRHVYQGQLWGRELAVWRADDGHVNVWENRCLHRGVRLSIGLNEGRELRCLYHGWRYANRTAGCTYIPAHPADAPARTICNNTYQCIEAHGLVWSAIAPESVLTLPVALDNTMPLALRPMPISAPSSEVKKIARDYPFGALIDQDDKCLTFQSSDARLHLFIQPVDAGRTILRGLVSPTTTDPIEAMQHHNDAMTALRDRIELAVAGALPPAAIDVQFAPVAKELAEMPDRAPAGPKVELRTKVVRKWQVANQVIAYRLESIGGQLPTAHPGSHIDVSLPNGMSRQYSLTNGPGETDHYTIGVKRDSASRGGSICLQDDVQEGDVLAISAPHNNFPLRRDAVKTILIAGGIGLTPMLAMAQALKVQDLPFELHVFVRLKNDLAFSNLLDELGVSVVPYIGLSREVTGGAIADIVGNYTPGQHVYLCGPGSMLEVARGMAANAGWPDSAVHFEYFKNTNDIDNSTTFEIALARSALTLQVPAGKTILQVLNENGITAPSSCEQGACGTCLMTVIDGEPDHKDVYLSSIERASNQKIVTCVSRSKSQRLVLDI</sequence>
<evidence type="ECO:0000259" key="7">
    <source>
        <dbReference type="PROSITE" id="PS51384"/>
    </source>
</evidence>
<dbReference type="CDD" id="cd03469">
    <property type="entry name" value="Rieske_RO_Alpha_N"/>
    <property type="match status" value="1"/>
</dbReference>
<name>M9RQ20_9RHOB</name>
<reference evidence="8 9" key="1">
    <citation type="journal article" date="2013" name="PLoS ONE">
        <title>Poles Apart: Arctic and Antarctic Octadecabacter strains Share High Genome Plasticity and a New Type of Xanthorhodopsin.</title>
        <authorList>
            <person name="Vollmers J."/>
            <person name="Voget S."/>
            <person name="Dietrich S."/>
            <person name="Gollnow K."/>
            <person name="Smits M."/>
            <person name="Meyer K."/>
            <person name="Brinkhoff T."/>
            <person name="Simon M."/>
            <person name="Daniel R."/>
        </authorList>
    </citation>
    <scope>NUCLEOTIDE SEQUENCE [LARGE SCALE GENOMIC DNA]</scope>
    <source>
        <strain evidence="8 9">238</strain>
    </source>
</reference>
<dbReference type="Pfam" id="PF00111">
    <property type="entry name" value="Fer2"/>
    <property type="match status" value="1"/>
</dbReference>
<dbReference type="GO" id="GO:0046872">
    <property type="term" value="F:metal ion binding"/>
    <property type="evidence" value="ECO:0007669"/>
    <property type="project" value="UniProtKB-KW"/>
</dbReference>
<dbReference type="Gene3D" id="3.10.20.30">
    <property type="match status" value="1"/>
</dbReference>
<dbReference type="PROSITE" id="PS51085">
    <property type="entry name" value="2FE2S_FER_2"/>
    <property type="match status" value="1"/>
</dbReference>
<dbReference type="EMBL" id="CP003742">
    <property type="protein sequence ID" value="AGI73838.1"/>
    <property type="molecule type" value="Genomic_DNA"/>
</dbReference>
<keyword evidence="1" id="KW-0001">2Fe-2S</keyword>
<dbReference type="PANTHER" id="PTHR30212">
    <property type="entry name" value="PROTEIN YIIM"/>
    <property type="match status" value="1"/>
</dbReference>
<dbReference type="InterPro" id="IPR036010">
    <property type="entry name" value="2Fe-2S_ferredoxin-like_sf"/>
</dbReference>
<dbReference type="InterPro" id="IPR001041">
    <property type="entry name" value="2Fe-2S_ferredoxin-type"/>
</dbReference>
<dbReference type="InterPro" id="IPR039261">
    <property type="entry name" value="FNR_nucleotide-bd"/>
</dbReference>
<dbReference type="KEGG" id="oar:OA238_c38970"/>
<dbReference type="eggNOG" id="COG1018">
    <property type="taxonomic scope" value="Bacteria"/>
</dbReference>
<dbReference type="GO" id="GO:0051537">
    <property type="term" value="F:2 iron, 2 sulfur cluster binding"/>
    <property type="evidence" value="ECO:0007669"/>
    <property type="project" value="UniProtKB-KW"/>
</dbReference>
<dbReference type="Proteomes" id="UP000004688">
    <property type="component" value="Chromosome"/>
</dbReference>
<feature type="domain" description="2Fe-2S ferredoxin-type" evidence="5">
    <location>
        <begin position="496"/>
        <end position="581"/>
    </location>
</feature>
<dbReference type="PRINTS" id="PR00409">
    <property type="entry name" value="PHDIOXRDTASE"/>
</dbReference>
<dbReference type="InterPro" id="IPR052353">
    <property type="entry name" value="Benzoxazolinone_Detox_Enz"/>
</dbReference>
<organism evidence="8 9">
    <name type="scientific">Octadecabacter arcticus 238</name>
    <dbReference type="NCBI Taxonomy" id="391616"/>
    <lineage>
        <taxon>Bacteria</taxon>
        <taxon>Pseudomonadati</taxon>
        <taxon>Pseudomonadota</taxon>
        <taxon>Alphaproteobacteria</taxon>
        <taxon>Rhodobacterales</taxon>
        <taxon>Roseobacteraceae</taxon>
        <taxon>Octadecabacter</taxon>
    </lineage>
</organism>
<dbReference type="Gene3D" id="2.40.30.10">
    <property type="entry name" value="Translation factors"/>
    <property type="match status" value="1"/>
</dbReference>
<evidence type="ECO:0000256" key="2">
    <source>
        <dbReference type="ARBA" id="ARBA00022723"/>
    </source>
</evidence>
<dbReference type="HOGENOM" id="CLU_003827_17_3_5"/>
<protein>
    <submittedName>
        <fullName evidence="8">Putative oxidoreductase</fullName>
    </submittedName>
</protein>
<evidence type="ECO:0000256" key="3">
    <source>
        <dbReference type="ARBA" id="ARBA00023004"/>
    </source>
</evidence>
<dbReference type="CDD" id="cd00207">
    <property type="entry name" value="fer2"/>
    <property type="match status" value="1"/>
</dbReference>
<dbReference type="InterPro" id="IPR006058">
    <property type="entry name" value="2Fe2S_fd_BS"/>
</dbReference>
<accession>M9RQ20</accession>
<evidence type="ECO:0000313" key="8">
    <source>
        <dbReference type="EMBL" id="AGI73838.1"/>
    </source>
</evidence>
<gene>
    <name evidence="8" type="ORF">OA238_c38970</name>
</gene>
<dbReference type="Pfam" id="PF00355">
    <property type="entry name" value="Rieske"/>
    <property type="match status" value="1"/>
</dbReference>
<dbReference type="InterPro" id="IPR036922">
    <property type="entry name" value="Rieske_2Fe-2S_sf"/>
</dbReference>
<proteinExistence type="predicted"/>
<dbReference type="STRING" id="391616.OA238_c38970"/>
<dbReference type="InterPro" id="IPR017938">
    <property type="entry name" value="Riboflavin_synthase-like_b-brl"/>
</dbReference>
<evidence type="ECO:0000256" key="4">
    <source>
        <dbReference type="ARBA" id="ARBA00023014"/>
    </source>
</evidence>
<feature type="domain" description="FAD-binding FR-type" evidence="7">
    <location>
        <begin position="267"/>
        <end position="368"/>
    </location>
</feature>
<dbReference type="SUPFAM" id="SSF54292">
    <property type="entry name" value="2Fe-2S ferredoxin-like"/>
    <property type="match status" value="1"/>
</dbReference>
<dbReference type="SUPFAM" id="SSF63380">
    <property type="entry name" value="Riboflavin synthase domain-like"/>
    <property type="match status" value="1"/>
</dbReference>
<keyword evidence="4" id="KW-0411">Iron-sulfur</keyword>
<dbReference type="CDD" id="cd06185">
    <property type="entry name" value="PDR_like"/>
    <property type="match status" value="1"/>
</dbReference>
<dbReference type="PROSITE" id="PS51296">
    <property type="entry name" value="RIESKE"/>
    <property type="match status" value="1"/>
</dbReference>
<evidence type="ECO:0000256" key="1">
    <source>
        <dbReference type="ARBA" id="ARBA00022714"/>
    </source>
</evidence>
<dbReference type="GO" id="GO:0016491">
    <property type="term" value="F:oxidoreductase activity"/>
    <property type="evidence" value="ECO:0007669"/>
    <property type="project" value="InterPro"/>
</dbReference>
<dbReference type="eggNOG" id="COG4638">
    <property type="taxonomic scope" value="Bacteria"/>
</dbReference>
<dbReference type="SUPFAM" id="SSF50022">
    <property type="entry name" value="ISP domain"/>
    <property type="match status" value="1"/>
</dbReference>
<dbReference type="AlphaFoldDB" id="M9RQ20"/>
<keyword evidence="2" id="KW-0479">Metal-binding</keyword>
<dbReference type="InterPro" id="IPR017941">
    <property type="entry name" value="Rieske_2Fe-2S"/>
</dbReference>
<dbReference type="Gene3D" id="2.102.10.10">
    <property type="entry name" value="Rieske [2Fe-2S] iron-sulphur domain"/>
    <property type="match status" value="1"/>
</dbReference>
<dbReference type="InterPro" id="IPR012675">
    <property type="entry name" value="Beta-grasp_dom_sf"/>
</dbReference>
<evidence type="ECO:0000313" key="9">
    <source>
        <dbReference type="Proteomes" id="UP000004688"/>
    </source>
</evidence>
<keyword evidence="3" id="KW-0408">Iron</keyword>